<evidence type="ECO:0000256" key="1">
    <source>
        <dbReference type="ARBA" id="ARBA00001957"/>
    </source>
</evidence>
<name>A0A344UAT4_9ACTN</name>
<feature type="active site" description="Proton acceptor; for dehydratase activity" evidence="9">
    <location>
        <position position="975"/>
    </location>
</feature>
<keyword evidence="4" id="KW-0597">Phosphoprotein</keyword>
<dbReference type="Pfam" id="PF08659">
    <property type="entry name" value="KR"/>
    <property type="match status" value="1"/>
</dbReference>
<feature type="domain" description="Ketosynthase family 3 (KS3)" evidence="12">
    <location>
        <begin position="1747"/>
        <end position="2169"/>
    </location>
</feature>
<feature type="region of interest" description="Disordered" evidence="10">
    <location>
        <begin position="1253"/>
        <end position="1272"/>
    </location>
</feature>
<protein>
    <recommendedName>
        <fullName evidence="16">Beta-ketoacyl synthase</fullName>
    </recommendedName>
</protein>
<evidence type="ECO:0000313" key="15">
    <source>
        <dbReference type="Proteomes" id="UP000252004"/>
    </source>
</evidence>
<evidence type="ECO:0000256" key="10">
    <source>
        <dbReference type="SAM" id="MobiDB-lite"/>
    </source>
</evidence>
<evidence type="ECO:0000256" key="6">
    <source>
        <dbReference type="ARBA" id="ARBA00023194"/>
    </source>
</evidence>
<dbReference type="SUPFAM" id="SSF101173">
    <property type="entry name" value="Docking domain B of the erythromycin polyketide synthase (DEBS)"/>
    <property type="match status" value="1"/>
</dbReference>
<evidence type="ECO:0000256" key="4">
    <source>
        <dbReference type="ARBA" id="ARBA00022553"/>
    </source>
</evidence>
<evidence type="ECO:0000256" key="5">
    <source>
        <dbReference type="ARBA" id="ARBA00022679"/>
    </source>
</evidence>
<keyword evidence="7" id="KW-0511">Multifunctional enzyme</keyword>
<gene>
    <name evidence="14" type="ORF">C0216_31345</name>
</gene>
<feature type="domain" description="Carrier" evidence="11">
    <location>
        <begin position="3020"/>
        <end position="3095"/>
    </location>
</feature>
<dbReference type="Pfam" id="PF16197">
    <property type="entry name" value="KAsynt_C_assoc"/>
    <property type="match status" value="2"/>
</dbReference>
<organism evidence="14 15">
    <name type="scientific">Streptomyces globosus</name>
    <dbReference type="NCBI Taxonomy" id="68209"/>
    <lineage>
        <taxon>Bacteria</taxon>
        <taxon>Bacillati</taxon>
        <taxon>Actinomycetota</taxon>
        <taxon>Actinomycetes</taxon>
        <taxon>Kitasatosporales</taxon>
        <taxon>Streptomycetaceae</taxon>
        <taxon>Streptomyces</taxon>
    </lineage>
</organism>
<dbReference type="InterPro" id="IPR015083">
    <property type="entry name" value="NorB/c/GfsB-D-like_docking"/>
</dbReference>
<dbReference type="Pfam" id="PF00109">
    <property type="entry name" value="ketoacyl-synt"/>
    <property type="match status" value="2"/>
</dbReference>
<dbReference type="Pfam" id="PF08990">
    <property type="entry name" value="Docking"/>
    <property type="match status" value="1"/>
</dbReference>
<dbReference type="GO" id="GO:0004315">
    <property type="term" value="F:3-oxoacyl-[acyl-carrier-protein] synthase activity"/>
    <property type="evidence" value="ECO:0007669"/>
    <property type="project" value="InterPro"/>
</dbReference>
<feature type="region of interest" description="Disordered" evidence="10">
    <location>
        <begin position="2943"/>
        <end position="3003"/>
    </location>
</feature>
<dbReference type="Pfam" id="PF14765">
    <property type="entry name" value="PS-DH"/>
    <property type="match status" value="1"/>
</dbReference>
<dbReference type="SMART" id="SM00825">
    <property type="entry name" value="PKS_KS"/>
    <property type="match status" value="2"/>
</dbReference>
<dbReference type="FunFam" id="1.10.1200.10:FF:000007">
    <property type="entry name" value="Probable polyketide synthase pks17"/>
    <property type="match status" value="1"/>
</dbReference>
<keyword evidence="3" id="KW-0596">Phosphopantetheine</keyword>
<dbReference type="SUPFAM" id="SSF51735">
    <property type="entry name" value="NAD(P)-binding Rossmann-fold domains"/>
    <property type="match status" value="2"/>
</dbReference>
<dbReference type="PANTHER" id="PTHR43775">
    <property type="entry name" value="FATTY ACID SYNTHASE"/>
    <property type="match status" value="1"/>
</dbReference>
<keyword evidence="14" id="KW-0614">Plasmid</keyword>
<dbReference type="SMART" id="SM00822">
    <property type="entry name" value="PKS_KR"/>
    <property type="match status" value="1"/>
</dbReference>
<dbReference type="InterPro" id="IPR020841">
    <property type="entry name" value="PKS_Beta-ketoAc_synthase_dom"/>
</dbReference>
<dbReference type="SMART" id="SM01294">
    <property type="entry name" value="PKS_PP_betabranch"/>
    <property type="match status" value="1"/>
</dbReference>
<feature type="compositionally biased region" description="Low complexity" evidence="10">
    <location>
        <begin position="2607"/>
        <end position="2631"/>
    </location>
</feature>
<dbReference type="OrthoDB" id="9778690at2"/>
<dbReference type="SUPFAM" id="SSF53901">
    <property type="entry name" value="Thiolase-like"/>
    <property type="match status" value="2"/>
</dbReference>
<dbReference type="InterPro" id="IPR049552">
    <property type="entry name" value="PKS_DH_N"/>
</dbReference>
<dbReference type="Pfam" id="PF00550">
    <property type="entry name" value="PP-binding"/>
    <property type="match status" value="2"/>
</dbReference>
<dbReference type="Proteomes" id="UP000252004">
    <property type="component" value="Plasmid unnamed2"/>
</dbReference>
<dbReference type="InterPro" id="IPR020806">
    <property type="entry name" value="PKS_PP-bd"/>
</dbReference>
<dbReference type="InterPro" id="IPR016036">
    <property type="entry name" value="Malonyl_transacylase_ACP-bd"/>
</dbReference>
<dbReference type="EMBL" id="CP030864">
    <property type="protein sequence ID" value="AXE28005.1"/>
    <property type="molecule type" value="Genomic_DNA"/>
</dbReference>
<dbReference type="Pfam" id="PF02801">
    <property type="entry name" value="Ketoacyl-synt_C"/>
    <property type="match status" value="2"/>
</dbReference>
<dbReference type="SMART" id="SM00826">
    <property type="entry name" value="PKS_DH"/>
    <property type="match status" value="1"/>
</dbReference>
<dbReference type="Gene3D" id="3.30.70.3290">
    <property type="match status" value="2"/>
</dbReference>
<feature type="domain" description="PKS/mFAS DH" evidence="13">
    <location>
        <begin position="945"/>
        <end position="1216"/>
    </location>
</feature>
<feature type="domain" description="Carrier" evidence="11">
    <location>
        <begin position="1650"/>
        <end position="1728"/>
    </location>
</feature>
<dbReference type="Gene3D" id="3.40.366.10">
    <property type="entry name" value="Malonyl-Coenzyme A Acyl Carrier Protein, domain 2"/>
    <property type="match status" value="2"/>
</dbReference>
<keyword evidence="6" id="KW-0045">Antibiotic biosynthesis</keyword>
<evidence type="ECO:0000256" key="9">
    <source>
        <dbReference type="PROSITE-ProRule" id="PRU01363"/>
    </source>
</evidence>
<dbReference type="InterPro" id="IPR016035">
    <property type="entry name" value="Acyl_Trfase/lysoPLipase"/>
</dbReference>
<dbReference type="InterPro" id="IPR020807">
    <property type="entry name" value="PKS_DH"/>
</dbReference>
<dbReference type="CDD" id="cd08956">
    <property type="entry name" value="KR_3_FAS_SDR_x"/>
    <property type="match status" value="1"/>
</dbReference>
<proteinExistence type="predicted"/>
<comment type="pathway">
    <text evidence="2">Antibiotic biosynthesis.</text>
</comment>
<dbReference type="Pfam" id="PF00698">
    <property type="entry name" value="Acyl_transf_1"/>
    <property type="match status" value="2"/>
</dbReference>
<dbReference type="InterPro" id="IPR013968">
    <property type="entry name" value="PKS_KR"/>
</dbReference>
<evidence type="ECO:0000259" key="13">
    <source>
        <dbReference type="PROSITE" id="PS52019"/>
    </source>
</evidence>
<feature type="compositionally biased region" description="Pro residues" evidence="10">
    <location>
        <begin position="2973"/>
        <end position="2993"/>
    </location>
</feature>
<sequence>MTNEDKLRDYLRRVTAELQSTRQRLRDAEERSAGPVAIVGMACHYPGGVESPDDLWSLVAEGRDGITPFPGDRGWDLDTLYHPDPDHPGTTTVREGGFLHGAARFDAGFFGISPKEALHTDPQQRLILQTSWEAVERAGLDPTALRDSRTGVFTGVMHHDYPGAQGAGSVVSGRVAYHLGLRGPAITVDTACSSSLVALHLAVRSLRRGECDMALVGGATVMATPAAFVEFSRQRGLAPDGRCKPFAAGADGTAWSEGVGVIVVERLATALAAGRRILAVVRGTAVNSDGASNGLTAPNGPAQQRVIRDALVDAGLTPQQVDAVEAHGTGTPLGDPVEAQAVLAAYGRDRDRALRLGSVKSNLGHTQAAAGIAGIVKMAMAMRHGVLPRTLHLDAPSPYVDWSAGAVELLAEEAPWPAGTEPRRAAVSSFGVSGTNAHVILEEPPLPADGRTAGQPDARRPAAAADAGDARDAADSGNAGRTEPPLTPQAPPGPLAWTLSARSDAALRAQAAALAAFLADRPQDPRPEDVALSLATTRASHEHRAAVVGGDRAGLLAALDDLAAGRPSPAVVEGVTGPAGGVAFLFPGQGSQWRDMAVGLLDTNEVFRERIAQCERALAPHVDFRLTAVLRGEQDLDRVDVVQPALFAVMVSLAEVWRSLGIHPAAVAGHSQGEIAAACVAGALTLEDAARVVALRSRALTALTGRGGMMSLALGADEARDRLRRWDGRLSLAAVNGAASVVVSGDTDALDELLAACEEDGVRARRVDVDYASHSAHVEAVRTQILQALAPLRPLAPAIPFFSSVEGRWIEDADAFDADYWYRNLRQTVRFDEAVTALVRRDCTTLLEVSPHPVVTTGAQETVDALGTDTAVAHTLRRDEGGPEQLLHAVARLYVKGVRPDWSALWPGARPTDLPTTAFLTEPYWIVPGPGAGGAGALGLDEVDHPVLRAALPAADGLVLTGRLGLASQPWLADHTVEGQVVLPGAALAELASRAADEAGCAAVDQLTLLTPVVIPGTGDIRLRVDVAAPAEDGSRALTLHTLAGAGHWTTHATGVLRPDAAEPAAAATEWPPADAEPQDVEAVYATLADAGLDYGPAFRGLRALWRGRDGDLHAEVALPDAAEAGAFTLHPALLDACLHPVALGGFPTTGDGRRPALPFEWQGLRLHAAGAEAVRVTLSAAGPDAVRLTLTDTTGAPVASVDTLVLRELPAGALGRPDRGDVLRPDRVTLPLPAGTHEDYAVRDPELARKLGKEPTGEPARHVLVPAPTGEPGEAVRGALTLVQDWLSDDTRADSTLVLVTRNADTDVAEAAVAGLVRSARLEHPGSFRILDLADLDAATLAAIPAALAADEPQLTLASGTATATRLVRGLPAPAATGELGPTLVTGASGTLGQLVARHLVHAHGVRDLVLAGRRGGGAPGMAALVEELAGAGAKVRAVACDISDRAGLAALTAGEHFRTVVHAAGVLDDGLVTGLTPERVDRVLAPKLDAALHLHELLPQARLVLFSSAVGILGGLGQANYAAANAGLDALSRRRHAAGLPGTSLAWGLWDATSGMTDGVDRDRLGRSGFRPLPTADALAALDAALASDEPVLAPIRLDPGALRAQGEDVAAPLRGLAGKPARRSAAPGGAAAVSELAARLAGKSGPERLRTLLDLVVGHTAAVLGHASPEAVEPGRAFKDAGFGSLAAVELRNRLAAATGLRLPATLVFSHPSPAAVARHLDGLLAGTAPAPAHAVRAAAADEDDPVVLVGLGCRLPGGVRTPDDLWEMLVRERDGIGPFPDDRGWPLERLYDPDPATPGTASTRHGGFMADATVFDAAFFGIAPREAVAMDPQQRILLETVWETCEDAGIDPDSLRGSRTGVFVGAMYQDYGRLLENAAAEGFLAPGVGGGVLSGRVAYTYGLEGPTVTVDTACSSSLTALHLAAQAVRAGECDLAFAGGVTVLSTPVPFVEFSRQRGLAADGRCKPFAAAADGTALAEGAAVVLIERLSRARAQGHEVLAVLRGSALNSDGASNGLTAPNGTAQENVMRAALAAAGLRPADVAAVEAHGTGTALGDPIEAQALLAVYGQDRPAPLLLGSLKSNVGHVQAAAGAAGVIKAVLSIRNGLLPRSLHIDEPSPHVDWASGDIALLDRARPWPEGTAPRRMGVSSFGISGTNVHVLIEQAPAPEDTPAPLPPLDGVPWLLSARSEQALREQARRLLDSDTADVPAVARALSTTRSAHRHRAMIGGAGPEHKRAALAALASGGPADGLHLARATGRRLTLLFTGQGSQLPAMGRGLYEAFPVYAQAFDEVSAQFRLGTPLREAVFERDDLLDRTEYTQAALFAVQVAQFQLLSSWGVTPDLLIGHSVGELSAACVSGLMTLADAAALVTARGRVLGRLPAGGAMVAVRATEEETLAVLEGRTDRVGIAAVNGPRSVVLSGDEEEVLSAARELAERGHRTRRLRVDVAFHSPRVDTALAEFRAAAAEVRFGRPAVPVVSTVRTAHAMDTPDYWADQLRGCVRFLDAVREAHGSGATAFLELGPDAVLAPAAESCLPGLPVRPVSLLRRDRDDVRTAAEALGRLHTHGVEVDWQAVHAGRPATPVRLPKYAFQGRRHWPEQPAAAQAAPAPAPVPEAQAQPAEGAPALAPLWSAVESADLGTALDLLDLRGDETPAQVLHALGRLRSGVTAPVLEAARWTRVPDGPAPGLAHDIVLLAPSTGGEELADAVAGTLVRHGARVRSGGAGRPDLVLALPGTEPAAEPGVPRWALVDGDGAVPACDHTVILPKDLAAPARRRLCAAVAGGYREARIDPDGLFVRAYEPLVRTGVWRPEGDVLVAGPADALTAAIVDAVLASGARCLVAGGADRPTGALAFGDVAEAATLTAAIVRAGSGFEDVRAPLVAVVSLGETVQEAAGSLAAAVHPGLDPRAAVAGLWRAMSTGETAVRLLDTAPASPAAGPAAATAERAGAVPEPAETATATAEPAPPAPVPEPEPEPKSVPTPEPEPDGSQPRDSALRATLAELPRTEWAEAVLGGVRGLAAAVLGYESASEIDAEGEFLDMGLTSVTALELRDHLTGLTGLEWPADLLYEYPTPRELADAVADRLTAPAA</sequence>
<dbReference type="PROSITE" id="PS52019">
    <property type="entry name" value="PKS_MFAS_DH"/>
    <property type="match status" value="1"/>
</dbReference>
<evidence type="ECO:0000256" key="7">
    <source>
        <dbReference type="ARBA" id="ARBA00023268"/>
    </source>
</evidence>
<dbReference type="KEGG" id="sgz:C0216_31345"/>
<evidence type="ECO:0000256" key="8">
    <source>
        <dbReference type="ARBA" id="ARBA00023315"/>
    </source>
</evidence>
<geneLocation type="plasmid" evidence="14 15">
    <name>unnamed2</name>
</geneLocation>
<dbReference type="InterPro" id="IPR014030">
    <property type="entry name" value="Ketoacyl_synth_N"/>
</dbReference>
<dbReference type="PROSITE" id="PS00606">
    <property type="entry name" value="KS3_1"/>
    <property type="match status" value="2"/>
</dbReference>
<dbReference type="FunFam" id="3.40.366.10:FF:000002">
    <property type="entry name" value="Probable polyketide synthase 2"/>
    <property type="match status" value="1"/>
</dbReference>
<feature type="domain" description="Ketosynthase family 3 (KS3)" evidence="12">
    <location>
        <begin position="33"/>
        <end position="443"/>
    </location>
</feature>
<dbReference type="InterPro" id="IPR016039">
    <property type="entry name" value="Thiolase-like"/>
</dbReference>
<dbReference type="InterPro" id="IPR036291">
    <property type="entry name" value="NAD(P)-bd_dom_sf"/>
</dbReference>
<dbReference type="CDD" id="cd00833">
    <property type="entry name" value="PKS"/>
    <property type="match status" value="2"/>
</dbReference>
<dbReference type="InterPro" id="IPR036736">
    <property type="entry name" value="ACP-like_sf"/>
</dbReference>
<dbReference type="SUPFAM" id="SSF47336">
    <property type="entry name" value="ACP-like"/>
    <property type="match status" value="2"/>
</dbReference>
<evidence type="ECO:0000259" key="11">
    <source>
        <dbReference type="PROSITE" id="PS50075"/>
    </source>
</evidence>
<keyword evidence="15" id="KW-1185">Reference proteome</keyword>
<dbReference type="InterPro" id="IPR050091">
    <property type="entry name" value="PKS_NRPS_Biosynth_Enz"/>
</dbReference>
<dbReference type="Gene3D" id="3.10.129.110">
    <property type="entry name" value="Polyketide synthase dehydratase"/>
    <property type="match status" value="1"/>
</dbReference>
<dbReference type="Gene3D" id="1.10.1200.10">
    <property type="entry name" value="ACP-like"/>
    <property type="match status" value="2"/>
</dbReference>
<dbReference type="InterPro" id="IPR057326">
    <property type="entry name" value="KR_dom"/>
</dbReference>
<evidence type="ECO:0000259" key="12">
    <source>
        <dbReference type="PROSITE" id="PS52004"/>
    </source>
</evidence>
<dbReference type="InterPro" id="IPR014043">
    <property type="entry name" value="Acyl_transferase_dom"/>
</dbReference>
<feature type="compositionally biased region" description="Low complexity" evidence="10">
    <location>
        <begin position="453"/>
        <end position="467"/>
    </location>
</feature>
<evidence type="ECO:0008006" key="16">
    <source>
        <dbReference type="Google" id="ProtNLM"/>
    </source>
</evidence>
<dbReference type="SUPFAM" id="SSF52151">
    <property type="entry name" value="FabD/lysophospholipase-like"/>
    <property type="match status" value="2"/>
</dbReference>
<evidence type="ECO:0000313" key="14">
    <source>
        <dbReference type="EMBL" id="AXE28005.1"/>
    </source>
</evidence>
<dbReference type="FunFam" id="3.40.47.10:FF:000019">
    <property type="entry name" value="Polyketide synthase type I"/>
    <property type="match status" value="2"/>
</dbReference>
<dbReference type="InterPro" id="IPR032821">
    <property type="entry name" value="PKS_assoc"/>
</dbReference>
<dbReference type="GO" id="GO:0006633">
    <property type="term" value="P:fatty acid biosynthetic process"/>
    <property type="evidence" value="ECO:0007669"/>
    <property type="project" value="InterPro"/>
</dbReference>
<dbReference type="PROSITE" id="PS52004">
    <property type="entry name" value="KS3_2"/>
    <property type="match status" value="2"/>
</dbReference>
<dbReference type="InterPro" id="IPR049900">
    <property type="entry name" value="PKS_mFAS_DH"/>
</dbReference>
<dbReference type="InterPro" id="IPR014031">
    <property type="entry name" value="Ketoacyl_synth_C"/>
</dbReference>
<evidence type="ECO:0000256" key="2">
    <source>
        <dbReference type="ARBA" id="ARBA00004792"/>
    </source>
</evidence>
<evidence type="ECO:0000256" key="3">
    <source>
        <dbReference type="ARBA" id="ARBA00022450"/>
    </source>
</evidence>
<dbReference type="SUPFAM" id="SSF55048">
    <property type="entry name" value="Probable ACP-binding domain of malonyl-CoA ACP transacylase"/>
    <property type="match status" value="2"/>
</dbReference>
<dbReference type="InterPro" id="IPR042104">
    <property type="entry name" value="PKS_dehydratase_sf"/>
</dbReference>
<keyword evidence="8" id="KW-0012">Acyltransferase</keyword>
<comment type="cofactor">
    <cofactor evidence="1">
        <name>pantetheine 4'-phosphate</name>
        <dbReference type="ChEBI" id="CHEBI:47942"/>
    </cofactor>
</comment>
<dbReference type="InterPro" id="IPR049551">
    <property type="entry name" value="PKS_DH_C"/>
</dbReference>
<feature type="region of interest" description="Disordered" evidence="10">
    <location>
        <begin position="441"/>
        <end position="497"/>
    </location>
</feature>
<dbReference type="PANTHER" id="PTHR43775:SF51">
    <property type="entry name" value="INACTIVE PHENOLPHTHIOCEROL SYNTHESIS POLYKETIDE SYNTHASE TYPE I PKS1-RELATED"/>
    <property type="match status" value="1"/>
</dbReference>
<feature type="compositionally biased region" description="Pro residues" evidence="10">
    <location>
        <begin position="485"/>
        <end position="494"/>
    </location>
</feature>
<reference evidence="14 15" key="1">
    <citation type="submission" date="2018-01" db="EMBL/GenBank/DDBJ databases">
        <title>Draft genome Sequence of streptomyces globosus LZH-48.</title>
        <authorList>
            <person name="Ran K."/>
            <person name="Li Z."/>
            <person name="Wei S."/>
            <person name="Dong R."/>
        </authorList>
    </citation>
    <scope>NUCLEOTIDE SEQUENCE [LARGE SCALE GENOMIC DNA]</scope>
    <source>
        <strain evidence="14 15">LZH-48</strain>
        <plasmid evidence="14 15">unnamed2</plasmid>
    </source>
</reference>
<feature type="region of interest" description="N-terminal hotdog fold" evidence="9">
    <location>
        <begin position="945"/>
        <end position="1064"/>
    </location>
</feature>
<feature type="region of interest" description="Disordered" evidence="10">
    <location>
        <begin position="2606"/>
        <end position="2631"/>
    </location>
</feature>
<dbReference type="Gene3D" id="3.40.47.10">
    <property type="match status" value="2"/>
</dbReference>
<dbReference type="GO" id="GO:0031177">
    <property type="term" value="F:phosphopantetheine binding"/>
    <property type="evidence" value="ECO:0007669"/>
    <property type="project" value="InterPro"/>
</dbReference>
<dbReference type="SMART" id="SM00823">
    <property type="entry name" value="PKS_PP"/>
    <property type="match status" value="2"/>
</dbReference>
<accession>A0A344UAT4</accession>
<dbReference type="InterPro" id="IPR009081">
    <property type="entry name" value="PP-bd_ACP"/>
</dbReference>
<dbReference type="InterPro" id="IPR036299">
    <property type="entry name" value="Polyketide_synth_docking_sf"/>
</dbReference>
<dbReference type="Pfam" id="PF21089">
    <property type="entry name" value="PKS_DH_N"/>
    <property type="match status" value="1"/>
</dbReference>
<dbReference type="InterPro" id="IPR018201">
    <property type="entry name" value="Ketoacyl_synth_AS"/>
</dbReference>
<dbReference type="GO" id="GO:0033068">
    <property type="term" value="P:macrolide biosynthetic process"/>
    <property type="evidence" value="ECO:0007669"/>
    <property type="project" value="UniProtKB-ARBA"/>
</dbReference>
<keyword evidence="5" id="KW-0808">Transferase</keyword>
<feature type="compositionally biased region" description="Low complexity" evidence="10">
    <location>
        <begin position="2943"/>
        <end position="2972"/>
    </location>
</feature>
<feature type="active site" description="Proton donor; for dehydratase activity" evidence="9">
    <location>
        <position position="1136"/>
    </location>
</feature>
<dbReference type="PROSITE" id="PS50075">
    <property type="entry name" value="CARRIER"/>
    <property type="match status" value="2"/>
</dbReference>
<dbReference type="SMART" id="SM00827">
    <property type="entry name" value="PKS_AT"/>
    <property type="match status" value="2"/>
</dbReference>
<dbReference type="Gene3D" id="3.40.50.720">
    <property type="entry name" value="NAD(P)-binding Rossmann-like Domain"/>
    <property type="match status" value="2"/>
</dbReference>
<feature type="compositionally biased region" description="Basic and acidic residues" evidence="10">
    <location>
        <begin position="1253"/>
        <end position="1262"/>
    </location>
</feature>
<dbReference type="RefSeq" id="WP_114059166.1">
    <property type="nucleotide sequence ID" value="NZ_CP030864.1"/>
</dbReference>
<dbReference type="InterPro" id="IPR001227">
    <property type="entry name" value="Ac_transferase_dom_sf"/>
</dbReference>
<dbReference type="GO" id="GO:0004312">
    <property type="term" value="F:fatty acid synthase activity"/>
    <property type="evidence" value="ECO:0007669"/>
    <property type="project" value="TreeGrafter"/>
</dbReference>
<feature type="region of interest" description="C-terminal hotdog fold" evidence="9">
    <location>
        <begin position="1076"/>
        <end position="1216"/>
    </location>
</feature>